<dbReference type="EMBL" id="CM051394">
    <property type="protein sequence ID" value="KAJ4728816.1"/>
    <property type="molecule type" value="Genomic_DNA"/>
</dbReference>
<sequence>MASMEATTSLRLSSAETLFDEGKKIVPTSSFGSSSRHSVKPKRRNLFVVAGARNPGSIGMMGKVNGVHVHEAPNMRNLKRTDDSPLHACLLGRFVEDNFVYRQAFIIRSYEIGPDKTATMETLMNLLQETALNHVTSSGLAGNGFGATREMSLRKLIWVVTRIHVQVQRYSSWGDVVEIDSWVDGTGKNGLRRDWIIRDYHTQEIITRATSTWVIMNTETRRLSKIPEQVRQEILPFYLTSFAFDKEKRDVGKIDKLTDETAERIRSGLAPRWSDMDANQHVNNVKYIGWILESVPIHVLEDYSLRSLTLEYRRECRQSNLLESLTSSTASVTEDSKNNSSSNRRAELEYTHLLRMQADKAEIVRARTEWFSKIKHK</sequence>
<comment type="caution">
    <text evidence="1">The sequence shown here is derived from an EMBL/GenBank/DDBJ whole genome shotgun (WGS) entry which is preliminary data.</text>
</comment>
<accession>A0ACC1YZ83</accession>
<evidence type="ECO:0000313" key="1">
    <source>
        <dbReference type="EMBL" id="KAJ4728816.1"/>
    </source>
</evidence>
<protein>
    <submittedName>
        <fullName evidence="1">Acyl-[acyl-carrier-protein] hydrolase</fullName>
    </submittedName>
</protein>
<gene>
    <name evidence="1" type="ORF">OWV82_001694</name>
</gene>
<proteinExistence type="predicted"/>
<keyword evidence="1" id="KW-0378">Hydrolase</keyword>
<reference evidence="1 2" key="1">
    <citation type="journal article" date="2023" name="Science">
        <title>Complex scaffold remodeling in plant triterpene biosynthesis.</title>
        <authorList>
            <person name="De La Pena R."/>
            <person name="Hodgson H."/>
            <person name="Liu J.C."/>
            <person name="Stephenson M.J."/>
            <person name="Martin A.C."/>
            <person name="Owen C."/>
            <person name="Harkess A."/>
            <person name="Leebens-Mack J."/>
            <person name="Jimenez L.E."/>
            <person name="Osbourn A."/>
            <person name="Sattely E.S."/>
        </authorList>
    </citation>
    <scope>NUCLEOTIDE SEQUENCE [LARGE SCALE GENOMIC DNA]</scope>
    <source>
        <strain evidence="2">cv. JPN11</strain>
        <tissue evidence="1">Leaf</tissue>
    </source>
</reference>
<name>A0ACC1YZ83_MELAZ</name>
<dbReference type="Proteomes" id="UP001164539">
    <property type="component" value="Chromosome 1"/>
</dbReference>
<keyword evidence="2" id="KW-1185">Reference proteome</keyword>
<organism evidence="1 2">
    <name type="scientific">Melia azedarach</name>
    <name type="common">Chinaberry tree</name>
    <dbReference type="NCBI Taxonomy" id="155640"/>
    <lineage>
        <taxon>Eukaryota</taxon>
        <taxon>Viridiplantae</taxon>
        <taxon>Streptophyta</taxon>
        <taxon>Embryophyta</taxon>
        <taxon>Tracheophyta</taxon>
        <taxon>Spermatophyta</taxon>
        <taxon>Magnoliopsida</taxon>
        <taxon>eudicotyledons</taxon>
        <taxon>Gunneridae</taxon>
        <taxon>Pentapetalae</taxon>
        <taxon>rosids</taxon>
        <taxon>malvids</taxon>
        <taxon>Sapindales</taxon>
        <taxon>Meliaceae</taxon>
        <taxon>Melia</taxon>
    </lineage>
</organism>
<evidence type="ECO:0000313" key="2">
    <source>
        <dbReference type="Proteomes" id="UP001164539"/>
    </source>
</evidence>